<dbReference type="GO" id="GO:0005975">
    <property type="term" value="P:carbohydrate metabolic process"/>
    <property type="evidence" value="ECO:0007669"/>
    <property type="project" value="InterPro"/>
</dbReference>
<sequence>MRQSIWGGGKVGLWRGSWRWWRQCLGMVAGWGSHWKGCQGFESIGLPFKATSYGSQNGLSSYFLIVLASIGHSEFNVKKIWSKGRWEVRGLPGFHECLESGMHMHRSKHSCGTRRNLRVGPVQFQGPCRAPMGFRVQGTLKAPTDLNRFELQDGWVIFQDIDSLIISGGGIFNGQGHTAWGQNNCARTGTCNLLLVVCSPCPKLM</sequence>
<dbReference type="InterPro" id="IPR000743">
    <property type="entry name" value="Glyco_hydro_28"/>
</dbReference>
<dbReference type="Gene3D" id="2.160.20.10">
    <property type="entry name" value="Single-stranded right-handed beta-helix, Pectin lyase-like"/>
    <property type="match status" value="1"/>
</dbReference>
<dbReference type="AlphaFoldDB" id="A0A438DPX6"/>
<reference evidence="5 6" key="1">
    <citation type="journal article" date="2018" name="PLoS Genet.">
        <title>Population sequencing reveals clonal diversity and ancestral inbreeding in the grapevine cultivar Chardonnay.</title>
        <authorList>
            <person name="Roach M.J."/>
            <person name="Johnson D.L."/>
            <person name="Bohlmann J."/>
            <person name="van Vuuren H.J."/>
            <person name="Jones S.J."/>
            <person name="Pretorius I.S."/>
            <person name="Schmidt S.A."/>
            <person name="Borneman A.R."/>
        </authorList>
    </citation>
    <scope>NUCLEOTIDE SEQUENCE [LARGE SCALE GENOMIC DNA]</scope>
    <source>
        <strain evidence="6">cv. Chardonnay</strain>
        <tissue evidence="5">Leaf</tissue>
    </source>
</reference>
<name>A0A438DPX6_VITVI</name>
<evidence type="ECO:0000256" key="2">
    <source>
        <dbReference type="ARBA" id="ARBA00022801"/>
    </source>
</evidence>
<gene>
    <name evidence="5" type="primary">plaa2_0</name>
    <name evidence="5" type="ORF">CK203_073893</name>
</gene>
<comment type="similarity">
    <text evidence="1 4">Belongs to the glycosyl hydrolase 28 family.</text>
</comment>
<evidence type="ECO:0000256" key="4">
    <source>
        <dbReference type="RuleBase" id="RU361169"/>
    </source>
</evidence>
<protein>
    <submittedName>
        <fullName evidence="5">Exopolygalacturonase</fullName>
    </submittedName>
</protein>
<proteinExistence type="inferred from homology"/>
<comment type="caution">
    <text evidence="5">The sequence shown here is derived from an EMBL/GenBank/DDBJ whole genome shotgun (WGS) entry which is preliminary data.</text>
</comment>
<evidence type="ECO:0000313" key="6">
    <source>
        <dbReference type="Proteomes" id="UP000288805"/>
    </source>
</evidence>
<keyword evidence="2 4" id="KW-0378">Hydrolase</keyword>
<evidence type="ECO:0000256" key="1">
    <source>
        <dbReference type="ARBA" id="ARBA00008834"/>
    </source>
</evidence>
<keyword evidence="3 4" id="KW-0326">Glycosidase</keyword>
<dbReference type="GO" id="GO:0004650">
    <property type="term" value="F:polygalacturonase activity"/>
    <property type="evidence" value="ECO:0007669"/>
    <property type="project" value="InterPro"/>
</dbReference>
<accession>A0A438DPX6</accession>
<dbReference type="Proteomes" id="UP000288805">
    <property type="component" value="Unassembled WGS sequence"/>
</dbReference>
<dbReference type="InterPro" id="IPR011050">
    <property type="entry name" value="Pectin_lyase_fold/virulence"/>
</dbReference>
<evidence type="ECO:0000313" key="5">
    <source>
        <dbReference type="EMBL" id="RVW37525.1"/>
    </source>
</evidence>
<dbReference type="InterPro" id="IPR012334">
    <property type="entry name" value="Pectin_lyas_fold"/>
</dbReference>
<dbReference type="Pfam" id="PF00295">
    <property type="entry name" value="Glyco_hydro_28"/>
    <property type="match status" value="1"/>
</dbReference>
<dbReference type="SUPFAM" id="SSF51126">
    <property type="entry name" value="Pectin lyase-like"/>
    <property type="match status" value="1"/>
</dbReference>
<organism evidence="5 6">
    <name type="scientific">Vitis vinifera</name>
    <name type="common">Grape</name>
    <dbReference type="NCBI Taxonomy" id="29760"/>
    <lineage>
        <taxon>Eukaryota</taxon>
        <taxon>Viridiplantae</taxon>
        <taxon>Streptophyta</taxon>
        <taxon>Embryophyta</taxon>
        <taxon>Tracheophyta</taxon>
        <taxon>Spermatophyta</taxon>
        <taxon>Magnoliopsida</taxon>
        <taxon>eudicotyledons</taxon>
        <taxon>Gunneridae</taxon>
        <taxon>Pentapetalae</taxon>
        <taxon>rosids</taxon>
        <taxon>Vitales</taxon>
        <taxon>Vitaceae</taxon>
        <taxon>Viteae</taxon>
        <taxon>Vitis</taxon>
    </lineage>
</organism>
<evidence type="ECO:0000256" key="3">
    <source>
        <dbReference type="ARBA" id="ARBA00023295"/>
    </source>
</evidence>
<dbReference type="EMBL" id="QGNW01001534">
    <property type="protein sequence ID" value="RVW37525.1"/>
    <property type="molecule type" value="Genomic_DNA"/>
</dbReference>